<evidence type="ECO:0000313" key="6">
    <source>
        <dbReference type="EMBL" id="GAG38011.1"/>
    </source>
</evidence>
<keyword evidence="4" id="KW-0472">Membrane</keyword>
<protein>
    <recommendedName>
        <fullName evidence="5">VWFA domain-containing protein</fullName>
    </recommendedName>
</protein>
<name>X0YMU3_9ZZZZ</name>
<keyword evidence="3" id="KW-1133">Transmembrane helix</keyword>
<dbReference type="SUPFAM" id="SSF53300">
    <property type="entry name" value="vWA-like"/>
    <property type="match status" value="1"/>
</dbReference>
<dbReference type="InterPro" id="IPR036465">
    <property type="entry name" value="vWFA_dom_sf"/>
</dbReference>
<dbReference type="InterPro" id="IPR002035">
    <property type="entry name" value="VWF_A"/>
</dbReference>
<dbReference type="EMBL" id="BARS01043286">
    <property type="protein sequence ID" value="GAG38011.1"/>
    <property type="molecule type" value="Genomic_DNA"/>
</dbReference>
<evidence type="ECO:0000256" key="4">
    <source>
        <dbReference type="ARBA" id="ARBA00023136"/>
    </source>
</evidence>
<dbReference type="Pfam" id="PF00092">
    <property type="entry name" value="VWA"/>
    <property type="match status" value="1"/>
</dbReference>
<dbReference type="PANTHER" id="PTHR22550">
    <property type="entry name" value="SPORE GERMINATION PROTEIN"/>
    <property type="match status" value="1"/>
</dbReference>
<keyword evidence="2" id="KW-0812">Transmembrane</keyword>
<dbReference type="AlphaFoldDB" id="X0YMU3"/>
<organism evidence="6">
    <name type="scientific">marine sediment metagenome</name>
    <dbReference type="NCBI Taxonomy" id="412755"/>
    <lineage>
        <taxon>unclassified sequences</taxon>
        <taxon>metagenomes</taxon>
        <taxon>ecological metagenomes</taxon>
    </lineage>
</organism>
<evidence type="ECO:0000256" key="3">
    <source>
        <dbReference type="ARBA" id="ARBA00022989"/>
    </source>
</evidence>
<accession>X0YMU3</accession>
<feature type="domain" description="VWFA" evidence="5">
    <location>
        <begin position="21"/>
        <end position="157"/>
    </location>
</feature>
<dbReference type="Gene3D" id="3.40.50.410">
    <property type="entry name" value="von Willebrand factor, type A domain"/>
    <property type="match status" value="1"/>
</dbReference>
<gene>
    <name evidence="6" type="ORF">S01H1_65554</name>
</gene>
<sequence length="181" mass="19791">MALMRPQIGTRLETVKREGQNIVIALDVSKSMLAEDMKPNRLLKAKHEIAGLIDRFEGDRVGLVAVAGKAFIQCPLTLDYGAVKIFLDIMDTETIPVPGTAIGEAIRISINAFDRKERKNKVLIIITDGEDHGSEPLKWAKEAKKEGIIIYTVGIGSLEGVPIPENPSEVGKGFKKDKNGE</sequence>
<dbReference type="InterPro" id="IPR050768">
    <property type="entry name" value="UPF0353/GerABKA_families"/>
</dbReference>
<evidence type="ECO:0000259" key="5">
    <source>
        <dbReference type="PROSITE" id="PS50234"/>
    </source>
</evidence>
<reference evidence="6" key="1">
    <citation type="journal article" date="2014" name="Front. Microbiol.">
        <title>High frequency of phylogenetically diverse reductive dehalogenase-homologous genes in deep subseafloor sedimentary metagenomes.</title>
        <authorList>
            <person name="Kawai M."/>
            <person name="Futagami T."/>
            <person name="Toyoda A."/>
            <person name="Takaki Y."/>
            <person name="Nishi S."/>
            <person name="Hori S."/>
            <person name="Arai W."/>
            <person name="Tsubouchi T."/>
            <person name="Morono Y."/>
            <person name="Uchiyama I."/>
            <person name="Ito T."/>
            <person name="Fujiyama A."/>
            <person name="Inagaki F."/>
            <person name="Takami H."/>
        </authorList>
    </citation>
    <scope>NUCLEOTIDE SEQUENCE</scope>
    <source>
        <strain evidence="6">Expedition CK06-06</strain>
    </source>
</reference>
<keyword evidence="1" id="KW-1003">Cell membrane</keyword>
<dbReference type="SMART" id="SM00327">
    <property type="entry name" value="VWA"/>
    <property type="match status" value="1"/>
</dbReference>
<dbReference type="PANTHER" id="PTHR22550:SF5">
    <property type="entry name" value="LEUCINE ZIPPER PROTEIN 4"/>
    <property type="match status" value="1"/>
</dbReference>
<comment type="caution">
    <text evidence="6">The sequence shown here is derived from an EMBL/GenBank/DDBJ whole genome shotgun (WGS) entry which is preliminary data.</text>
</comment>
<dbReference type="PROSITE" id="PS50234">
    <property type="entry name" value="VWFA"/>
    <property type="match status" value="1"/>
</dbReference>
<evidence type="ECO:0000256" key="2">
    <source>
        <dbReference type="ARBA" id="ARBA00022692"/>
    </source>
</evidence>
<feature type="non-terminal residue" evidence="6">
    <location>
        <position position="181"/>
    </location>
</feature>
<proteinExistence type="predicted"/>
<evidence type="ECO:0000256" key="1">
    <source>
        <dbReference type="ARBA" id="ARBA00022475"/>
    </source>
</evidence>